<dbReference type="Proteomes" id="UP000366872">
    <property type="component" value="Unassembled WGS sequence"/>
</dbReference>
<sequence>MKECTYEGLSCELIDSKPQDFDFSEGYMEHWEVPLVTSEEDEDRYMPMMNYMYPLGESFEVPDDFRAKLVNTTIIQMDDEYYLALTGGGMDMTWEICESFINLGYYPPVHFCRLPAMCGRGSRKFDRHIIAVCNESIRILIKWLEGRLKQNEQAFPAPCPDRAGASPQKTGCQGEKND</sequence>
<keyword evidence="3" id="KW-1185">Reference proteome</keyword>
<dbReference type="RefSeq" id="WP_136079433.1">
    <property type="nucleotide sequence ID" value="NZ_CAAHFG010000001.1"/>
</dbReference>
<name>A0A6C2U280_PONDE</name>
<organism evidence="2 3">
    <name type="scientific">Pontiella desulfatans</name>
    <dbReference type="NCBI Taxonomy" id="2750659"/>
    <lineage>
        <taxon>Bacteria</taxon>
        <taxon>Pseudomonadati</taxon>
        <taxon>Kiritimatiellota</taxon>
        <taxon>Kiritimatiellia</taxon>
        <taxon>Kiritimatiellales</taxon>
        <taxon>Pontiellaceae</taxon>
        <taxon>Pontiella</taxon>
    </lineage>
</organism>
<gene>
    <name evidence="2" type="ORF">PDESU_02456</name>
</gene>
<feature type="region of interest" description="Disordered" evidence="1">
    <location>
        <begin position="156"/>
        <end position="178"/>
    </location>
</feature>
<accession>A0A6C2U280</accession>
<reference evidence="2 3" key="1">
    <citation type="submission" date="2019-04" db="EMBL/GenBank/DDBJ databases">
        <authorList>
            <person name="Van Vliet M D."/>
        </authorList>
    </citation>
    <scope>NUCLEOTIDE SEQUENCE [LARGE SCALE GENOMIC DNA]</scope>
    <source>
        <strain evidence="2 3">F1</strain>
    </source>
</reference>
<dbReference type="AlphaFoldDB" id="A0A6C2U280"/>
<dbReference type="EMBL" id="CAAHFG010000001">
    <property type="protein sequence ID" value="VGO13899.1"/>
    <property type="molecule type" value="Genomic_DNA"/>
</dbReference>
<evidence type="ECO:0000313" key="2">
    <source>
        <dbReference type="EMBL" id="VGO13899.1"/>
    </source>
</evidence>
<evidence type="ECO:0000313" key="3">
    <source>
        <dbReference type="Proteomes" id="UP000366872"/>
    </source>
</evidence>
<evidence type="ECO:0000256" key="1">
    <source>
        <dbReference type="SAM" id="MobiDB-lite"/>
    </source>
</evidence>
<proteinExistence type="predicted"/>
<protein>
    <submittedName>
        <fullName evidence="2">Uncharacterized protein</fullName>
    </submittedName>
</protein>